<keyword evidence="9" id="KW-0378">Hydrolase</keyword>
<keyword evidence="7" id="KW-0472">Membrane</keyword>
<sequence>MLKTAHLCFAYADGHEVIHDLSLAFAAGEITALVGKNGSGKTTLTRLLMGLERPTSGRIELNGRELTRLSASERSRVLGYVFQQADRQLFCTTVYDEIAFGPLEQGRDKVETREKAEAALKLCGLEEERDAYPPLLPRAKKQRVALASAVALGAEFLILDEPTSGISPADIRQLMQILTKLTAAGLGIILVTHAPDVVRRYAQHVVMLADGRVVYNGEPQKFLASMYRGGRDVSHYTDDGGAK</sequence>
<dbReference type="Gene3D" id="3.40.50.300">
    <property type="entry name" value="P-loop containing nucleotide triphosphate hydrolases"/>
    <property type="match status" value="1"/>
</dbReference>
<evidence type="ECO:0000259" key="8">
    <source>
        <dbReference type="PROSITE" id="PS50893"/>
    </source>
</evidence>
<keyword evidence="2" id="KW-0813">Transport</keyword>
<protein>
    <submittedName>
        <fullName evidence="9">Energy-coupling factor transport system ATP-binding protein</fullName>
        <ecNumber evidence="9">3.6.3.-</ecNumber>
    </submittedName>
</protein>
<evidence type="ECO:0000256" key="4">
    <source>
        <dbReference type="ARBA" id="ARBA00022741"/>
    </source>
</evidence>
<evidence type="ECO:0000313" key="10">
    <source>
        <dbReference type="Proteomes" id="UP000591941"/>
    </source>
</evidence>
<evidence type="ECO:0000256" key="6">
    <source>
        <dbReference type="ARBA" id="ARBA00022967"/>
    </source>
</evidence>
<keyword evidence="10" id="KW-1185">Reference proteome</keyword>
<dbReference type="GO" id="GO:0016887">
    <property type="term" value="F:ATP hydrolysis activity"/>
    <property type="evidence" value="ECO:0007669"/>
    <property type="project" value="InterPro"/>
</dbReference>
<dbReference type="InterPro" id="IPR003439">
    <property type="entry name" value="ABC_transporter-like_ATP-bd"/>
</dbReference>
<feature type="domain" description="ABC transporter" evidence="8">
    <location>
        <begin position="2"/>
        <end position="235"/>
    </location>
</feature>
<keyword evidence="3" id="KW-1003">Cell membrane</keyword>
<comment type="caution">
    <text evidence="9">The sequence shown here is derived from an EMBL/GenBank/DDBJ whole genome shotgun (WGS) entry which is preliminary data.</text>
</comment>
<keyword evidence="4" id="KW-0547">Nucleotide-binding</keyword>
<dbReference type="GO" id="GO:0042626">
    <property type="term" value="F:ATPase-coupled transmembrane transporter activity"/>
    <property type="evidence" value="ECO:0007669"/>
    <property type="project" value="TreeGrafter"/>
</dbReference>
<reference evidence="9 10" key="1">
    <citation type="submission" date="2020-08" db="EMBL/GenBank/DDBJ databases">
        <title>Genomic Encyclopedia of Type Strains, Phase IV (KMG-IV): sequencing the most valuable type-strain genomes for metagenomic binning, comparative biology and taxonomic classification.</title>
        <authorList>
            <person name="Goeker M."/>
        </authorList>
    </citation>
    <scope>NUCLEOTIDE SEQUENCE [LARGE SCALE GENOMIC DNA]</scope>
    <source>
        <strain evidence="9 10">DSM 21255</strain>
    </source>
</reference>
<keyword evidence="5 9" id="KW-0067">ATP-binding</keyword>
<gene>
    <name evidence="9" type="ORF">HNR45_000751</name>
</gene>
<evidence type="ECO:0000313" key="9">
    <source>
        <dbReference type="EMBL" id="MBB6477718.1"/>
    </source>
</evidence>
<dbReference type="SMART" id="SM00382">
    <property type="entry name" value="AAA"/>
    <property type="match status" value="1"/>
</dbReference>
<keyword evidence="6" id="KW-1278">Translocase</keyword>
<dbReference type="GeneID" id="93486029"/>
<evidence type="ECO:0000256" key="5">
    <source>
        <dbReference type="ARBA" id="ARBA00022840"/>
    </source>
</evidence>
<dbReference type="RefSeq" id="WP_159822667.1">
    <property type="nucleotide sequence ID" value="NZ_CABWNB010000002.1"/>
</dbReference>
<dbReference type="EC" id="3.6.3.-" evidence="9"/>
<evidence type="ECO:0000256" key="3">
    <source>
        <dbReference type="ARBA" id="ARBA00022475"/>
    </source>
</evidence>
<dbReference type="PANTHER" id="PTHR43553">
    <property type="entry name" value="HEAVY METAL TRANSPORTER"/>
    <property type="match status" value="1"/>
</dbReference>
<organism evidence="9 10">
    <name type="scientific">Negativicoccus succinicivorans</name>
    <dbReference type="NCBI Taxonomy" id="620903"/>
    <lineage>
        <taxon>Bacteria</taxon>
        <taxon>Bacillati</taxon>
        <taxon>Bacillota</taxon>
        <taxon>Negativicutes</taxon>
        <taxon>Veillonellales</taxon>
        <taxon>Veillonellaceae</taxon>
        <taxon>Negativicoccus</taxon>
    </lineage>
</organism>
<dbReference type="CDD" id="cd03225">
    <property type="entry name" value="ABC_cobalt_CbiO_domain1"/>
    <property type="match status" value="1"/>
</dbReference>
<comment type="similarity">
    <text evidence="1">Belongs to the ABC transporter superfamily.</text>
</comment>
<dbReference type="InterPro" id="IPR050095">
    <property type="entry name" value="ECF_ABC_transporter_ATP-bd"/>
</dbReference>
<name>A0A841R4L0_9FIRM</name>
<evidence type="ECO:0000256" key="1">
    <source>
        <dbReference type="ARBA" id="ARBA00005417"/>
    </source>
</evidence>
<dbReference type="PROSITE" id="PS50893">
    <property type="entry name" value="ABC_TRANSPORTER_2"/>
    <property type="match status" value="1"/>
</dbReference>
<accession>A0A841R4L0</accession>
<proteinExistence type="inferred from homology"/>
<dbReference type="GO" id="GO:0043190">
    <property type="term" value="C:ATP-binding cassette (ABC) transporter complex"/>
    <property type="evidence" value="ECO:0007669"/>
    <property type="project" value="TreeGrafter"/>
</dbReference>
<dbReference type="Pfam" id="PF00005">
    <property type="entry name" value="ABC_tran"/>
    <property type="match status" value="1"/>
</dbReference>
<dbReference type="PANTHER" id="PTHR43553:SF24">
    <property type="entry name" value="ENERGY-COUPLING FACTOR TRANSPORTER ATP-BINDING PROTEIN ECFA1"/>
    <property type="match status" value="1"/>
</dbReference>
<dbReference type="OrthoDB" id="9784332at2"/>
<evidence type="ECO:0000256" key="7">
    <source>
        <dbReference type="ARBA" id="ARBA00023136"/>
    </source>
</evidence>
<dbReference type="AlphaFoldDB" id="A0A841R4L0"/>
<dbReference type="Proteomes" id="UP000591941">
    <property type="component" value="Unassembled WGS sequence"/>
</dbReference>
<dbReference type="SUPFAM" id="SSF52540">
    <property type="entry name" value="P-loop containing nucleoside triphosphate hydrolases"/>
    <property type="match status" value="1"/>
</dbReference>
<dbReference type="InterPro" id="IPR003593">
    <property type="entry name" value="AAA+_ATPase"/>
</dbReference>
<dbReference type="InterPro" id="IPR015856">
    <property type="entry name" value="ABC_transpr_CbiO/EcfA_su"/>
</dbReference>
<evidence type="ECO:0000256" key="2">
    <source>
        <dbReference type="ARBA" id="ARBA00022448"/>
    </source>
</evidence>
<dbReference type="GO" id="GO:0005524">
    <property type="term" value="F:ATP binding"/>
    <property type="evidence" value="ECO:0007669"/>
    <property type="project" value="UniProtKB-KW"/>
</dbReference>
<dbReference type="EMBL" id="JACHHI010000003">
    <property type="protein sequence ID" value="MBB6477718.1"/>
    <property type="molecule type" value="Genomic_DNA"/>
</dbReference>
<dbReference type="InterPro" id="IPR027417">
    <property type="entry name" value="P-loop_NTPase"/>
</dbReference>